<evidence type="ECO:0000256" key="2">
    <source>
        <dbReference type="ARBA" id="ARBA00022908"/>
    </source>
</evidence>
<evidence type="ECO:0000256" key="4">
    <source>
        <dbReference type="ARBA" id="ARBA00023172"/>
    </source>
</evidence>
<dbReference type="PROSITE" id="PS51898">
    <property type="entry name" value="TYR_RECOMBINASE"/>
    <property type="match status" value="1"/>
</dbReference>
<comment type="similarity">
    <text evidence="1">Belongs to the 'phage' integrase family.</text>
</comment>
<dbReference type="InterPro" id="IPR010998">
    <property type="entry name" value="Integrase_recombinase_N"/>
</dbReference>
<dbReference type="Gene3D" id="1.10.150.130">
    <property type="match status" value="1"/>
</dbReference>
<dbReference type="Pfam" id="PF00589">
    <property type="entry name" value="Phage_integrase"/>
    <property type="match status" value="1"/>
</dbReference>
<dbReference type="AlphaFoldDB" id="A0A7G9RRL8"/>
<evidence type="ECO:0000313" key="7">
    <source>
        <dbReference type="Proteomes" id="UP000515811"/>
    </source>
</evidence>
<evidence type="ECO:0000256" key="3">
    <source>
        <dbReference type="ARBA" id="ARBA00023125"/>
    </source>
</evidence>
<sequence length="346" mass="39196">MGRKRDRASGFGLLPRMEARPWSDGKTVSYRYHPIAGKPVALGTDKRAAIQKVLDMNGSGQDTGTIDELWRAYQLMPQWIRLGDRTKNDYKVYSEKLLAVMGKVSARLIRPADIARYLRVERADAPVRANREIALLSNLMNVAVERGNIDVNPCKQVKRNLERPRTEAPEPEELAAFIHWLKRQGQQREVIALMAEFAAMAGSRRIEFLHLTLPQIDDGKSVIRLMRAKQHGGSKRTENVNITPAMEGLVARLKALPRPDGCLTVFVTRNGNPYTDSGFSSNWQKIMREAIEQNIVSRRFTFHDLRAYYTTQHKAQYGTLPELHADGSTTAKVYDRTRISVRKGLG</sequence>
<dbReference type="Proteomes" id="UP000515811">
    <property type="component" value="Chromosome"/>
</dbReference>
<dbReference type="GO" id="GO:0003677">
    <property type="term" value="F:DNA binding"/>
    <property type="evidence" value="ECO:0007669"/>
    <property type="project" value="UniProtKB-KW"/>
</dbReference>
<dbReference type="InterPro" id="IPR002104">
    <property type="entry name" value="Integrase_catalytic"/>
</dbReference>
<accession>A0A7G9RRL8</accession>
<dbReference type="SUPFAM" id="SSF56349">
    <property type="entry name" value="DNA breaking-rejoining enzymes"/>
    <property type="match status" value="1"/>
</dbReference>
<dbReference type="GO" id="GO:0015074">
    <property type="term" value="P:DNA integration"/>
    <property type="evidence" value="ECO:0007669"/>
    <property type="project" value="UniProtKB-KW"/>
</dbReference>
<dbReference type="PANTHER" id="PTHR30629:SF2">
    <property type="entry name" value="PROPHAGE INTEGRASE INTS-RELATED"/>
    <property type="match status" value="1"/>
</dbReference>
<dbReference type="EMBL" id="CP060714">
    <property type="protein sequence ID" value="QNN58243.1"/>
    <property type="molecule type" value="Genomic_DNA"/>
</dbReference>
<gene>
    <name evidence="6" type="ORF">H9K76_05165</name>
</gene>
<keyword evidence="7" id="KW-1185">Reference proteome</keyword>
<evidence type="ECO:0000256" key="1">
    <source>
        <dbReference type="ARBA" id="ARBA00008857"/>
    </source>
</evidence>
<keyword evidence="4" id="KW-0233">DNA recombination</keyword>
<dbReference type="InterPro" id="IPR011010">
    <property type="entry name" value="DNA_brk_join_enz"/>
</dbReference>
<proteinExistence type="inferred from homology"/>
<keyword evidence="2" id="KW-0229">DNA integration</keyword>
<dbReference type="InterPro" id="IPR013762">
    <property type="entry name" value="Integrase-like_cat_sf"/>
</dbReference>
<protein>
    <submittedName>
        <fullName evidence="6">Tyrosine-type recombinase/integrase</fullName>
    </submittedName>
</protein>
<dbReference type="GO" id="GO:0006310">
    <property type="term" value="P:DNA recombination"/>
    <property type="evidence" value="ECO:0007669"/>
    <property type="project" value="UniProtKB-KW"/>
</dbReference>
<evidence type="ECO:0000259" key="5">
    <source>
        <dbReference type="PROSITE" id="PS51898"/>
    </source>
</evidence>
<dbReference type="PANTHER" id="PTHR30629">
    <property type="entry name" value="PROPHAGE INTEGRASE"/>
    <property type="match status" value="1"/>
</dbReference>
<dbReference type="KEGG" id="drg:H9K76_05165"/>
<dbReference type="Gene3D" id="3.30.160.60">
    <property type="entry name" value="Classic Zinc Finger"/>
    <property type="match status" value="1"/>
</dbReference>
<name>A0A7G9RRL8_9BURK</name>
<reference evidence="6 7" key="1">
    <citation type="submission" date="2020-08" db="EMBL/GenBank/DDBJ databases">
        <title>Genome sequence of Diaphorobacter ruginosibacter DSM 27467T.</title>
        <authorList>
            <person name="Hyun D.-W."/>
            <person name="Bae J.-W."/>
        </authorList>
    </citation>
    <scope>NUCLEOTIDE SEQUENCE [LARGE SCALE GENOMIC DNA]</scope>
    <source>
        <strain evidence="6 7">DSM 27467</strain>
    </source>
</reference>
<feature type="domain" description="Tyr recombinase" evidence="5">
    <location>
        <begin position="164"/>
        <end position="346"/>
    </location>
</feature>
<keyword evidence="3" id="KW-0238">DNA-binding</keyword>
<dbReference type="Gene3D" id="1.10.443.10">
    <property type="entry name" value="Intergrase catalytic core"/>
    <property type="match status" value="1"/>
</dbReference>
<organism evidence="6 7">
    <name type="scientific">Diaphorobacter ruginosibacter</name>
    <dbReference type="NCBI Taxonomy" id="1715720"/>
    <lineage>
        <taxon>Bacteria</taxon>
        <taxon>Pseudomonadati</taxon>
        <taxon>Pseudomonadota</taxon>
        <taxon>Betaproteobacteria</taxon>
        <taxon>Burkholderiales</taxon>
        <taxon>Comamonadaceae</taxon>
        <taxon>Diaphorobacter</taxon>
    </lineage>
</organism>
<dbReference type="InterPro" id="IPR050808">
    <property type="entry name" value="Phage_Integrase"/>
</dbReference>
<evidence type="ECO:0000313" key="6">
    <source>
        <dbReference type="EMBL" id="QNN58243.1"/>
    </source>
</evidence>